<keyword evidence="3" id="KW-1185">Reference proteome</keyword>
<dbReference type="PANTHER" id="PTHR47512">
    <property type="entry name" value="EXPRESSED PROTEIN"/>
    <property type="match status" value="1"/>
</dbReference>
<proteinExistence type="predicted"/>
<evidence type="ECO:0000313" key="3">
    <source>
        <dbReference type="Proteomes" id="UP000436088"/>
    </source>
</evidence>
<sequence length="269" mass="30080">METPSSTRRVSGSMTLASLKNSNITFYKGNKEESDKSVSKTRTTNGKRQNERAALIDLTNDSPIVGLAMETPSSTVGQVKTLLQKVEEEGGCVNSSMGILAPTPANTPQLSNLCVDRLGSIVIALPVVEEQWRTTMEKLQEASLESQKSVVTRSLLLDFSEDSSESYFEDQGKISTCKEEDGSIYDEDEVDGYYEEVKEVDVDDDGGDIDELCEGLSKIRMEEMFRGKHTRFVYNSDEMEREEDDAMRLKALPTPKGKHLHFHLEEEDE</sequence>
<feature type="region of interest" description="Disordered" evidence="1">
    <location>
        <begin position="27"/>
        <end position="47"/>
    </location>
</feature>
<accession>A0A6A2ZVD2</accession>
<dbReference type="EMBL" id="VEPZ02001071">
    <property type="protein sequence ID" value="KAE8695880.1"/>
    <property type="molecule type" value="Genomic_DNA"/>
</dbReference>
<protein>
    <submittedName>
        <fullName evidence="2">Uncharacterized protein</fullName>
    </submittedName>
</protein>
<evidence type="ECO:0000313" key="2">
    <source>
        <dbReference type="EMBL" id="KAE8695880.1"/>
    </source>
</evidence>
<gene>
    <name evidence="2" type="ORF">F3Y22_tig00110678pilonHSYRG00042</name>
</gene>
<reference evidence="2" key="1">
    <citation type="submission" date="2019-09" db="EMBL/GenBank/DDBJ databases">
        <title>Draft genome information of white flower Hibiscus syriacus.</title>
        <authorList>
            <person name="Kim Y.-M."/>
        </authorList>
    </citation>
    <scope>NUCLEOTIDE SEQUENCE [LARGE SCALE GENOMIC DNA]</scope>
    <source>
        <strain evidence="2">YM2019G1</strain>
    </source>
</reference>
<evidence type="ECO:0000256" key="1">
    <source>
        <dbReference type="SAM" id="MobiDB-lite"/>
    </source>
</evidence>
<organism evidence="2 3">
    <name type="scientific">Hibiscus syriacus</name>
    <name type="common">Rose of Sharon</name>
    <dbReference type="NCBI Taxonomy" id="106335"/>
    <lineage>
        <taxon>Eukaryota</taxon>
        <taxon>Viridiplantae</taxon>
        <taxon>Streptophyta</taxon>
        <taxon>Embryophyta</taxon>
        <taxon>Tracheophyta</taxon>
        <taxon>Spermatophyta</taxon>
        <taxon>Magnoliopsida</taxon>
        <taxon>eudicotyledons</taxon>
        <taxon>Gunneridae</taxon>
        <taxon>Pentapetalae</taxon>
        <taxon>rosids</taxon>
        <taxon>malvids</taxon>
        <taxon>Malvales</taxon>
        <taxon>Malvaceae</taxon>
        <taxon>Malvoideae</taxon>
        <taxon>Hibiscus</taxon>
    </lineage>
</organism>
<dbReference type="PANTHER" id="PTHR47512:SF3">
    <property type="entry name" value="CHALCONE-FLAVONONE ISOMERASE FAMILY PROTEIN"/>
    <property type="match status" value="1"/>
</dbReference>
<dbReference type="AlphaFoldDB" id="A0A6A2ZVD2"/>
<dbReference type="Proteomes" id="UP000436088">
    <property type="component" value="Unassembled WGS sequence"/>
</dbReference>
<comment type="caution">
    <text evidence="2">The sequence shown here is derived from an EMBL/GenBank/DDBJ whole genome shotgun (WGS) entry which is preliminary data.</text>
</comment>
<name>A0A6A2ZVD2_HIBSY</name>
<feature type="compositionally biased region" description="Basic and acidic residues" evidence="1">
    <location>
        <begin position="29"/>
        <end position="38"/>
    </location>
</feature>